<dbReference type="CDD" id="cd23763">
    <property type="entry name" value="ASKHA_ATPase_ROK"/>
    <property type="match status" value="1"/>
</dbReference>
<reference evidence="2 3" key="1">
    <citation type="journal article" date="2009" name="Genome Res.">
        <title>Complete genome of the cellulolytic thermophile Acidothermus cellulolyticus 11B provides insights into its ecophysiological and evolutionary adaptations.</title>
        <authorList>
            <person name="Barabote R.D."/>
            <person name="Xie G."/>
            <person name="Leu D.H."/>
            <person name="Normand P."/>
            <person name="Necsulea A."/>
            <person name="Daubin V."/>
            <person name="Medigue C."/>
            <person name="Adney W.S."/>
            <person name="Xu X.C."/>
            <person name="Lapidus A."/>
            <person name="Parales R.E."/>
            <person name="Detter C."/>
            <person name="Pujic P."/>
            <person name="Bruce D."/>
            <person name="Lavire C."/>
            <person name="Challacombe J.F."/>
            <person name="Brettin T.S."/>
            <person name="Berry A.M."/>
        </authorList>
    </citation>
    <scope>NUCLEOTIDE SEQUENCE [LARGE SCALE GENOMIC DNA]</scope>
    <source>
        <strain evidence="3">ATCC 43068 / DSM 8971 / 11B</strain>
    </source>
</reference>
<dbReference type="PANTHER" id="PTHR18964">
    <property type="entry name" value="ROK (REPRESSOR, ORF, KINASE) FAMILY"/>
    <property type="match status" value="1"/>
</dbReference>
<evidence type="ECO:0000256" key="1">
    <source>
        <dbReference type="ARBA" id="ARBA00006479"/>
    </source>
</evidence>
<gene>
    <name evidence="2" type="ordered locus">Acel_0575</name>
</gene>
<dbReference type="InterPro" id="IPR036388">
    <property type="entry name" value="WH-like_DNA-bd_sf"/>
</dbReference>
<dbReference type="AlphaFoldDB" id="A0LSD8"/>
<dbReference type="Pfam" id="PF00480">
    <property type="entry name" value="ROK"/>
    <property type="match status" value="1"/>
</dbReference>
<dbReference type="Proteomes" id="UP000008221">
    <property type="component" value="Chromosome"/>
</dbReference>
<dbReference type="Gene3D" id="3.30.420.40">
    <property type="match status" value="2"/>
</dbReference>
<dbReference type="STRING" id="351607.Acel_0575"/>
<dbReference type="SUPFAM" id="SSF53067">
    <property type="entry name" value="Actin-like ATPase domain"/>
    <property type="match status" value="1"/>
</dbReference>
<protein>
    <submittedName>
        <fullName evidence="2">ROK family protein</fullName>
    </submittedName>
</protein>
<dbReference type="PROSITE" id="PS01125">
    <property type="entry name" value="ROK"/>
    <property type="match status" value="1"/>
</dbReference>
<dbReference type="OrthoDB" id="3189808at2"/>
<dbReference type="InterPro" id="IPR043129">
    <property type="entry name" value="ATPase_NBD"/>
</dbReference>
<evidence type="ECO:0000313" key="3">
    <source>
        <dbReference type="Proteomes" id="UP000008221"/>
    </source>
</evidence>
<dbReference type="KEGG" id="ace:Acel_0575"/>
<accession>A0LSD8</accession>
<evidence type="ECO:0000313" key="2">
    <source>
        <dbReference type="EMBL" id="ABK52348.1"/>
    </source>
</evidence>
<dbReference type="EMBL" id="CP000481">
    <property type="protein sequence ID" value="ABK52348.1"/>
    <property type="molecule type" value="Genomic_DNA"/>
</dbReference>
<dbReference type="SUPFAM" id="SSF46785">
    <property type="entry name" value="Winged helix' DNA-binding domain"/>
    <property type="match status" value="1"/>
</dbReference>
<dbReference type="PANTHER" id="PTHR18964:SF173">
    <property type="entry name" value="GLUCOKINASE"/>
    <property type="match status" value="1"/>
</dbReference>
<dbReference type="InterPro" id="IPR000600">
    <property type="entry name" value="ROK"/>
</dbReference>
<comment type="similarity">
    <text evidence="1">Belongs to the ROK (NagC/XylR) family.</text>
</comment>
<proteinExistence type="inferred from homology"/>
<dbReference type="InterPro" id="IPR049874">
    <property type="entry name" value="ROK_cs"/>
</dbReference>
<dbReference type="Gene3D" id="1.10.10.10">
    <property type="entry name" value="Winged helix-like DNA-binding domain superfamily/Winged helix DNA-binding domain"/>
    <property type="match status" value="1"/>
</dbReference>
<dbReference type="eggNOG" id="COG1940">
    <property type="taxonomic scope" value="Bacteria"/>
</dbReference>
<keyword evidence="3" id="KW-1185">Reference proteome</keyword>
<organism evidence="2 3">
    <name type="scientific">Acidothermus cellulolyticus (strain ATCC 43068 / DSM 8971 / 11B)</name>
    <dbReference type="NCBI Taxonomy" id="351607"/>
    <lineage>
        <taxon>Bacteria</taxon>
        <taxon>Bacillati</taxon>
        <taxon>Actinomycetota</taxon>
        <taxon>Actinomycetes</taxon>
        <taxon>Acidothermales</taxon>
        <taxon>Acidothermaceae</taxon>
        <taxon>Acidothermus</taxon>
    </lineage>
</organism>
<dbReference type="RefSeq" id="WP_011719411.1">
    <property type="nucleotide sequence ID" value="NC_008578.1"/>
</dbReference>
<dbReference type="eggNOG" id="COG2512">
    <property type="taxonomic scope" value="Bacteria"/>
</dbReference>
<sequence length="420" mass="43697">MVLHDALSEDHVEELAQLLALIRRGSAVTRSELVQSSGFGRTAIARRLDHLMALGLIAESEPLPSTGGRMPRGVYFRADAGRLLVAELGATSIAAGICDLDCRVLSSREEAWDIAAGPESTLARLEALLSELLRDHQAKVWGIGVGLPGPIEFATGRPVSPPIMPGWDRYPVRERLAKRFSAPVWVDNDVNVLALGELRAGVGRAHSDLIYIKIGTGIGAGIVSGGRLHRGAQGCAGDIGHVAVTDDQAVVCRCGNIGCLEAVAGGAALARRATAWAREGRSGYLQQRLTEGGDLTAATIAAGAAAGDTGCVELLAAAARQIGDSLATFVNFFNPSIVIIGGGVAQAGNAFLASIRQRVYSRSLPLATRDLQIVLSSLGDIGGLIGAAHMVVDEILSPKVLSLWIKEGTPEALAGAHAGN</sequence>
<name>A0LSD8_ACIC1</name>
<dbReference type="InParanoid" id="A0LSD8"/>
<dbReference type="InterPro" id="IPR036390">
    <property type="entry name" value="WH_DNA-bd_sf"/>
</dbReference>
<dbReference type="HOGENOM" id="CLU_036604_13_3_11"/>